<dbReference type="InterPro" id="IPR009381">
    <property type="entry name" value="Trehalose_catabolism_ThuA_prok"/>
</dbReference>
<dbReference type="RefSeq" id="WP_202958083.1">
    <property type="nucleotide sequence ID" value="NZ_JAPCID010000024.1"/>
</dbReference>
<organism evidence="2 3">
    <name type="scientific">Solirubrobacter deserti</name>
    <dbReference type="NCBI Taxonomy" id="2282478"/>
    <lineage>
        <taxon>Bacteria</taxon>
        <taxon>Bacillati</taxon>
        <taxon>Actinomycetota</taxon>
        <taxon>Thermoleophilia</taxon>
        <taxon>Solirubrobacterales</taxon>
        <taxon>Solirubrobacteraceae</taxon>
        <taxon>Solirubrobacter</taxon>
    </lineage>
</organism>
<accession>A0ABT4RLC4</accession>
<name>A0ABT4RLC4_9ACTN</name>
<dbReference type="Gene3D" id="3.40.50.880">
    <property type="match status" value="1"/>
</dbReference>
<proteinExistence type="predicted"/>
<sequence length="241" mass="26886">MVRVTVWGENVHERNEPEVAERYPDGMHGAIAAGLTELLGDGVRTRTATLDQPEHGLPQDVIDATDVLTWWGHIAHDQVDDAVVRRVHDAVLGGMGLLVLHSGHYSKILQRLVGTTCSLKWRNEGERELVWTVNPAHPIAQGVPHPIVIPAQEMYGEHFDIPEPDELVFISSFAGGEVFRSGCCFQRGAGRIFYFSPGDQDYPVYYQPEIRRVLANAVQWAAPRTRGPVPEAPNAPRDWFL</sequence>
<dbReference type="InterPro" id="IPR029062">
    <property type="entry name" value="Class_I_gatase-like"/>
</dbReference>
<evidence type="ECO:0000259" key="1">
    <source>
        <dbReference type="Pfam" id="PF06283"/>
    </source>
</evidence>
<reference evidence="2" key="1">
    <citation type="submission" date="2022-10" db="EMBL/GenBank/DDBJ databases">
        <title>The WGS of Solirubrobacter sp. CPCC 204708.</title>
        <authorList>
            <person name="Jiang Z."/>
        </authorList>
    </citation>
    <scope>NUCLEOTIDE SEQUENCE</scope>
    <source>
        <strain evidence="2">CPCC 204708</strain>
    </source>
</reference>
<evidence type="ECO:0000313" key="2">
    <source>
        <dbReference type="EMBL" id="MDA0139362.1"/>
    </source>
</evidence>
<dbReference type="InterPro" id="IPR029010">
    <property type="entry name" value="ThuA-like"/>
</dbReference>
<protein>
    <submittedName>
        <fullName evidence="2">ThuA domain-containing protein</fullName>
    </submittedName>
</protein>
<dbReference type="Proteomes" id="UP001147700">
    <property type="component" value="Unassembled WGS sequence"/>
</dbReference>
<dbReference type="Pfam" id="PF06283">
    <property type="entry name" value="ThuA"/>
    <property type="match status" value="1"/>
</dbReference>
<dbReference type="EMBL" id="JAPCID010000024">
    <property type="protein sequence ID" value="MDA0139362.1"/>
    <property type="molecule type" value="Genomic_DNA"/>
</dbReference>
<evidence type="ECO:0000313" key="3">
    <source>
        <dbReference type="Proteomes" id="UP001147700"/>
    </source>
</evidence>
<feature type="domain" description="ThuA-like" evidence="1">
    <location>
        <begin position="4"/>
        <end position="221"/>
    </location>
</feature>
<gene>
    <name evidence="2" type="ORF">OJ962_17800</name>
</gene>
<comment type="caution">
    <text evidence="2">The sequence shown here is derived from an EMBL/GenBank/DDBJ whole genome shotgun (WGS) entry which is preliminary data.</text>
</comment>
<dbReference type="SUPFAM" id="SSF52317">
    <property type="entry name" value="Class I glutamine amidotransferase-like"/>
    <property type="match status" value="1"/>
</dbReference>
<keyword evidence="3" id="KW-1185">Reference proteome</keyword>
<dbReference type="PIRSF" id="PIRSF030013">
    <property type="entry name" value="ThuA"/>
    <property type="match status" value="1"/>
</dbReference>